<name>A0A3N0DTG9_9ACTN</name>
<dbReference type="GO" id="GO:0016020">
    <property type="term" value="C:membrane"/>
    <property type="evidence" value="ECO:0007669"/>
    <property type="project" value="UniProtKB-SubCell"/>
</dbReference>
<evidence type="ECO:0000256" key="2">
    <source>
        <dbReference type="ARBA" id="ARBA00022692"/>
    </source>
</evidence>
<reference evidence="8 9" key="1">
    <citation type="submission" date="2018-11" db="EMBL/GenBank/DDBJ databases">
        <authorList>
            <person name="Li F."/>
        </authorList>
    </citation>
    <scope>NUCLEOTIDE SEQUENCE [LARGE SCALE GENOMIC DNA]</scope>
    <source>
        <strain evidence="8 9">KIS18-7</strain>
    </source>
</reference>
<accession>A0A3N0DTG9</accession>
<evidence type="ECO:0000313" key="8">
    <source>
        <dbReference type="EMBL" id="RNL78693.1"/>
    </source>
</evidence>
<dbReference type="Pfam" id="PF14378">
    <property type="entry name" value="PAP2_3"/>
    <property type="match status" value="1"/>
</dbReference>
<dbReference type="RefSeq" id="WP_123233194.1">
    <property type="nucleotide sequence ID" value="NZ_RJSG01000002.1"/>
</dbReference>
<evidence type="ECO:0000256" key="3">
    <source>
        <dbReference type="ARBA" id="ARBA00022989"/>
    </source>
</evidence>
<comment type="subcellular location">
    <subcellularLocation>
        <location evidence="1">Membrane</location>
        <topology evidence="1">Multi-pass membrane protein</topology>
    </subcellularLocation>
</comment>
<evidence type="ECO:0000256" key="1">
    <source>
        <dbReference type="ARBA" id="ARBA00004141"/>
    </source>
</evidence>
<gene>
    <name evidence="8" type="ORF">EFL95_06315</name>
</gene>
<sequence>MALALATLIVSAVEDLPIRDPDGVVVPAYLQIPAILGFAWLLDVVPRTLGRSRGDWQHLRTRFREVVHERWNRRHTVFALSGLATWYVSYAAFRNLKSDVPFVNGTIWDAKLRHLDHTLWFGHDPANVLHSLFGQTVAAEIFSLVYVAWIVLVPASIAIALIFTRHPAAGSWYVTAVSLCWAFGAIGYFALPTLGPAYTQPQNFAHLKHTYTTTLIQQLWDDRVKVVPTPGADGVNLGGDPHSTHIVQTIAAFPSLHVGIMVTICLFFTLIGAAKWLRVTSWVFLALTVLATIYFGWHFSIDTLGGAILGASAVYVAALGTGNRDGWRPRLVERGTHEDPVEDEAQPSEPATRLA</sequence>
<dbReference type="AlphaFoldDB" id="A0A3N0DTG9"/>
<organism evidence="8 9">
    <name type="scientific">Nocardioides marmorisolisilvae</name>
    <dbReference type="NCBI Taxonomy" id="1542737"/>
    <lineage>
        <taxon>Bacteria</taxon>
        <taxon>Bacillati</taxon>
        <taxon>Actinomycetota</taxon>
        <taxon>Actinomycetes</taxon>
        <taxon>Propionibacteriales</taxon>
        <taxon>Nocardioidaceae</taxon>
        <taxon>Nocardioides</taxon>
    </lineage>
</organism>
<dbReference type="PANTHER" id="PTHR31310:SF7">
    <property type="entry name" value="PA-PHOSPHATASE RELATED-FAMILY PROTEIN DDB_G0268928"/>
    <property type="match status" value="1"/>
</dbReference>
<comment type="caution">
    <text evidence="8">The sequence shown here is derived from an EMBL/GenBank/DDBJ whole genome shotgun (WGS) entry which is preliminary data.</text>
</comment>
<keyword evidence="4 6" id="KW-0472">Membrane</keyword>
<feature type="transmembrane region" description="Helical" evidence="6">
    <location>
        <begin position="279"/>
        <end position="297"/>
    </location>
</feature>
<dbReference type="Proteomes" id="UP000277094">
    <property type="component" value="Unassembled WGS sequence"/>
</dbReference>
<proteinExistence type="predicted"/>
<feature type="transmembrane region" description="Helical" evidence="6">
    <location>
        <begin position="170"/>
        <end position="191"/>
    </location>
</feature>
<feature type="domain" description="Inositolphosphotransferase Aur1/Ipt1" evidence="7">
    <location>
        <begin position="111"/>
        <end position="315"/>
    </location>
</feature>
<keyword evidence="3 6" id="KW-1133">Transmembrane helix</keyword>
<evidence type="ECO:0000259" key="7">
    <source>
        <dbReference type="Pfam" id="PF14378"/>
    </source>
</evidence>
<keyword evidence="9" id="KW-1185">Reference proteome</keyword>
<dbReference type="Gene3D" id="1.20.144.10">
    <property type="entry name" value="Phosphatidic acid phosphatase type 2/haloperoxidase"/>
    <property type="match status" value="1"/>
</dbReference>
<dbReference type="InterPro" id="IPR052185">
    <property type="entry name" value="IPC_Synthase-Related"/>
</dbReference>
<dbReference type="PANTHER" id="PTHR31310">
    <property type="match status" value="1"/>
</dbReference>
<feature type="transmembrane region" description="Helical" evidence="6">
    <location>
        <begin position="25"/>
        <end position="45"/>
    </location>
</feature>
<evidence type="ECO:0000256" key="4">
    <source>
        <dbReference type="ARBA" id="ARBA00023136"/>
    </source>
</evidence>
<keyword evidence="2 6" id="KW-0812">Transmembrane</keyword>
<dbReference type="CDD" id="cd03386">
    <property type="entry name" value="PAP2_Aur1_like"/>
    <property type="match status" value="1"/>
</dbReference>
<dbReference type="OrthoDB" id="5171662at2"/>
<evidence type="ECO:0000256" key="5">
    <source>
        <dbReference type="SAM" id="MobiDB-lite"/>
    </source>
</evidence>
<feature type="transmembrane region" description="Helical" evidence="6">
    <location>
        <begin position="76"/>
        <end position="93"/>
    </location>
</feature>
<dbReference type="InterPro" id="IPR026841">
    <property type="entry name" value="Aur1/Ipt1"/>
</dbReference>
<feature type="transmembrane region" description="Helical" evidence="6">
    <location>
        <begin position="141"/>
        <end position="163"/>
    </location>
</feature>
<evidence type="ECO:0000313" key="9">
    <source>
        <dbReference type="Proteomes" id="UP000277094"/>
    </source>
</evidence>
<feature type="transmembrane region" description="Helical" evidence="6">
    <location>
        <begin position="250"/>
        <end position="272"/>
    </location>
</feature>
<feature type="transmembrane region" description="Helical" evidence="6">
    <location>
        <begin position="303"/>
        <end position="321"/>
    </location>
</feature>
<evidence type="ECO:0000256" key="6">
    <source>
        <dbReference type="SAM" id="Phobius"/>
    </source>
</evidence>
<feature type="region of interest" description="Disordered" evidence="5">
    <location>
        <begin position="335"/>
        <end position="355"/>
    </location>
</feature>
<dbReference type="EMBL" id="RJSG01000002">
    <property type="protein sequence ID" value="RNL78693.1"/>
    <property type="molecule type" value="Genomic_DNA"/>
</dbReference>
<protein>
    <submittedName>
        <fullName evidence="8">Inositol phosphorylceramide synthase</fullName>
    </submittedName>
</protein>